<dbReference type="InterPro" id="IPR023856">
    <property type="entry name" value="Bdr"/>
</dbReference>
<keyword evidence="3" id="KW-1185">Reference proteome</keyword>
<dbReference type="Pfam" id="PF13738">
    <property type="entry name" value="Pyr_redox_3"/>
    <property type="match status" value="1"/>
</dbReference>
<dbReference type="PANTHER" id="PTHR43539:SF4">
    <property type="entry name" value="BACILLIREDOXIN REDUCTASE BDR"/>
    <property type="match status" value="1"/>
</dbReference>
<proteinExistence type="predicted"/>
<dbReference type="SUPFAM" id="SSF51905">
    <property type="entry name" value="FAD/NAD(P)-binding domain"/>
    <property type="match status" value="1"/>
</dbReference>
<comment type="caution">
    <text evidence="2">The sequence shown here is derived from an EMBL/GenBank/DDBJ whole genome shotgun (WGS) entry which is preliminary data.</text>
</comment>
<evidence type="ECO:0000313" key="2">
    <source>
        <dbReference type="EMBL" id="NVN19781.1"/>
    </source>
</evidence>
<dbReference type="RefSeq" id="WP_176621278.1">
    <property type="nucleotide sequence ID" value="NZ_WYET01000009.1"/>
</dbReference>
<dbReference type="InterPro" id="IPR036188">
    <property type="entry name" value="FAD/NAD-bd_sf"/>
</dbReference>
<dbReference type="InterPro" id="IPR050982">
    <property type="entry name" value="Auxin_biosynth/cation_transpt"/>
</dbReference>
<protein>
    <submittedName>
        <fullName evidence="2">YpdA family putative bacillithiol disulfide reductase</fullName>
    </submittedName>
</protein>
<keyword evidence="1" id="KW-0560">Oxidoreductase</keyword>
<gene>
    <name evidence="2" type="primary">ypdA</name>
    <name evidence="2" type="ORF">GUA46_15650</name>
</gene>
<dbReference type="AlphaFoldDB" id="A0A850NF79"/>
<reference evidence="2 3" key="1">
    <citation type="submission" date="2020-01" db="EMBL/GenBank/DDBJ databases">
        <title>Draft Genome Analysis of Muricauda sp. HICW Isolated from coastal seawater of PR China.</title>
        <authorList>
            <person name="Chen M.-X."/>
        </authorList>
    </citation>
    <scope>NUCLEOTIDE SEQUENCE [LARGE SCALE GENOMIC DNA]</scope>
    <source>
        <strain evidence="2 3">HICW</strain>
    </source>
</reference>
<evidence type="ECO:0000313" key="3">
    <source>
        <dbReference type="Proteomes" id="UP000558089"/>
    </source>
</evidence>
<dbReference type="Proteomes" id="UP000558089">
    <property type="component" value="Unassembled WGS sequence"/>
</dbReference>
<organism evidence="2 3">
    <name type="scientific">Flagellimonas chongwuensis</name>
    <dbReference type="NCBI Taxonomy" id="2697365"/>
    <lineage>
        <taxon>Bacteria</taxon>
        <taxon>Pseudomonadati</taxon>
        <taxon>Bacteroidota</taxon>
        <taxon>Flavobacteriia</taxon>
        <taxon>Flavobacteriales</taxon>
        <taxon>Flavobacteriaceae</taxon>
        <taxon>Flagellimonas</taxon>
    </lineage>
</organism>
<dbReference type="PRINTS" id="PR00368">
    <property type="entry name" value="FADPNR"/>
</dbReference>
<dbReference type="Gene3D" id="3.50.50.60">
    <property type="entry name" value="FAD/NAD(P)-binding domain"/>
    <property type="match status" value="1"/>
</dbReference>
<name>A0A850NF79_9FLAO</name>
<dbReference type="GO" id="GO:0004497">
    <property type="term" value="F:monooxygenase activity"/>
    <property type="evidence" value="ECO:0007669"/>
    <property type="project" value="TreeGrafter"/>
</dbReference>
<dbReference type="GO" id="GO:0050660">
    <property type="term" value="F:flavin adenine dinucleotide binding"/>
    <property type="evidence" value="ECO:0007669"/>
    <property type="project" value="TreeGrafter"/>
</dbReference>
<dbReference type="PRINTS" id="PR00469">
    <property type="entry name" value="PNDRDTASEII"/>
</dbReference>
<dbReference type="PANTHER" id="PTHR43539">
    <property type="entry name" value="FLAVIN-BINDING MONOOXYGENASE-LIKE PROTEIN (AFU_ORTHOLOGUE AFUA_4G09220)"/>
    <property type="match status" value="1"/>
</dbReference>
<accession>A0A850NF79</accession>
<dbReference type="NCBIfam" id="TIGR04018">
    <property type="entry name" value="Bthiol_YpdA"/>
    <property type="match status" value="1"/>
</dbReference>
<dbReference type="EMBL" id="WYET01000009">
    <property type="protein sequence ID" value="NVN19781.1"/>
    <property type="molecule type" value="Genomic_DNA"/>
</dbReference>
<sequence length="328" mass="36932">MQQFDVVIIGGGPIGIACGLEAKKQGISYIIIEKGPIVNSLFNYPMNMQFFSSSEKLEIDEIPFISKEAKPKRAEALEYYRRIVTSNQLNIHLFEKVLDTEKQGETFLVKTDKDEYQSKNVVVATGFYDIPNTMEVPGEDLPKVSHYYNDPHFYASQKLVVVGASNSAIDAALECWRKGAEVTLVIRGPEVGPRVKYWVRPDIINRIEEGSIKAYYNSTVKEIRPHEIVINSPEGVILLENDFVLALTGYKPNFAFLEKLGIELSNDPKRLPKYDPATMETNVDGLFLAGVICGGMETHKWFIENSRIHAPIIMNAIKHKMQSVAEES</sequence>
<evidence type="ECO:0000256" key="1">
    <source>
        <dbReference type="ARBA" id="ARBA00023002"/>
    </source>
</evidence>